<accession>A0A1E2RXS7</accession>
<dbReference type="EMBL" id="MASI01000005">
    <property type="protein sequence ID" value="ODA67023.1"/>
    <property type="molecule type" value="Genomic_DNA"/>
</dbReference>
<feature type="chain" id="PRO_5009116619" evidence="4">
    <location>
        <begin position="24"/>
        <end position="274"/>
    </location>
</feature>
<reference evidence="6 7" key="1">
    <citation type="submission" date="2016-07" db="EMBL/GenBank/DDBJ databases">
        <title>Draft genome sequence of Methyloligella halotolerans C2T (VKM B-2706T=CCUG 61687T=DSM 25045T), a halotolerant polyhydroxybutyrate accumulating methylotroph.</title>
        <authorList>
            <person name="Vasilenko O.V."/>
            <person name="Doronina N.V."/>
            <person name="Poroshina M.N."/>
            <person name="Tarlachkov S.V."/>
            <person name="Trotsenko Y.A."/>
        </authorList>
    </citation>
    <scope>NUCLEOTIDE SEQUENCE [LARGE SCALE GENOMIC DNA]</scope>
    <source>
        <strain evidence="6 7">VKM B-2706</strain>
    </source>
</reference>
<comment type="subcellular location">
    <subcellularLocation>
        <location evidence="1">Cell envelope</location>
    </subcellularLocation>
</comment>
<evidence type="ECO:0000259" key="5">
    <source>
        <dbReference type="Pfam" id="PF09375"/>
    </source>
</evidence>
<dbReference type="CDD" id="cd14656">
    <property type="entry name" value="Imelysin-like_EfeO"/>
    <property type="match status" value="1"/>
</dbReference>
<evidence type="ECO:0000256" key="3">
    <source>
        <dbReference type="ARBA" id="ARBA00022729"/>
    </source>
</evidence>
<dbReference type="InterPro" id="IPR050894">
    <property type="entry name" value="EfeM/EfeO_iron_uptake"/>
</dbReference>
<dbReference type="InterPro" id="IPR038352">
    <property type="entry name" value="Imelysin_sf"/>
</dbReference>
<protein>
    <submittedName>
        <fullName evidence="6">Iron uptake system component EfeO</fullName>
    </submittedName>
</protein>
<dbReference type="NCBIfam" id="NF007697">
    <property type="entry name" value="PRK10378.1"/>
    <property type="match status" value="1"/>
</dbReference>
<name>A0A1E2RXS7_9HYPH</name>
<dbReference type="STRING" id="1177755.A7A08_02320"/>
<organism evidence="6 7">
    <name type="scientific">Methyloligella halotolerans</name>
    <dbReference type="NCBI Taxonomy" id="1177755"/>
    <lineage>
        <taxon>Bacteria</taxon>
        <taxon>Pseudomonadati</taxon>
        <taxon>Pseudomonadota</taxon>
        <taxon>Alphaproteobacteria</taxon>
        <taxon>Hyphomicrobiales</taxon>
        <taxon>Hyphomicrobiaceae</taxon>
        <taxon>Methyloligella</taxon>
    </lineage>
</organism>
<dbReference type="Proteomes" id="UP000095087">
    <property type="component" value="Unassembled WGS sequence"/>
</dbReference>
<dbReference type="InterPro" id="IPR034981">
    <property type="entry name" value="Imelysin-like_EfeO/Algp7"/>
</dbReference>
<proteinExistence type="inferred from homology"/>
<dbReference type="AlphaFoldDB" id="A0A1E2RXS7"/>
<dbReference type="Pfam" id="PF09375">
    <property type="entry name" value="Peptidase_M75"/>
    <property type="match status" value="1"/>
</dbReference>
<evidence type="ECO:0000313" key="6">
    <source>
        <dbReference type="EMBL" id="ODA67023.1"/>
    </source>
</evidence>
<dbReference type="GO" id="GO:0030313">
    <property type="term" value="C:cell envelope"/>
    <property type="evidence" value="ECO:0007669"/>
    <property type="project" value="UniProtKB-SubCell"/>
</dbReference>
<comment type="caution">
    <text evidence="6">The sequence shown here is derived from an EMBL/GenBank/DDBJ whole genome shotgun (WGS) entry which is preliminary data.</text>
</comment>
<dbReference type="OrthoDB" id="7348379at2"/>
<dbReference type="PANTHER" id="PTHR39192">
    <property type="entry name" value="IRON UPTAKE SYSTEM COMPONENT EFEO"/>
    <property type="match status" value="1"/>
</dbReference>
<dbReference type="Gene3D" id="1.20.1420.20">
    <property type="entry name" value="M75 peptidase, HXXE motif"/>
    <property type="match status" value="1"/>
</dbReference>
<evidence type="ECO:0000256" key="1">
    <source>
        <dbReference type="ARBA" id="ARBA00004196"/>
    </source>
</evidence>
<dbReference type="RefSeq" id="WP_069095512.1">
    <property type="nucleotide sequence ID" value="NZ_MASI01000005.1"/>
</dbReference>
<dbReference type="NCBIfam" id="NF041757">
    <property type="entry name" value="EfeO"/>
    <property type="match status" value="1"/>
</dbReference>
<feature type="signal peptide" evidence="4">
    <location>
        <begin position="1"/>
        <end position="23"/>
    </location>
</feature>
<evidence type="ECO:0000256" key="2">
    <source>
        <dbReference type="ARBA" id="ARBA00005989"/>
    </source>
</evidence>
<keyword evidence="3 4" id="KW-0732">Signal</keyword>
<dbReference type="PATRIC" id="fig|1177755.3.peg.2335"/>
<keyword evidence="7" id="KW-1185">Reference proteome</keyword>
<feature type="domain" description="Imelysin-like" evidence="5">
    <location>
        <begin position="36"/>
        <end position="267"/>
    </location>
</feature>
<evidence type="ECO:0000256" key="4">
    <source>
        <dbReference type="SAM" id="SignalP"/>
    </source>
</evidence>
<gene>
    <name evidence="6" type="ORF">A7A08_02320</name>
</gene>
<comment type="similarity">
    <text evidence="2">Belongs to the EfeM/EfeO family.</text>
</comment>
<dbReference type="InterPro" id="IPR053377">
    <property type="entry name" value="Iron_uptake_EfeM/EfeO"/>
</dbReference>
<evidence type="ECO:0000313" key="7">
    <source>
        <dbReference type="Proteomes" id="UP000095087"/>
    </source>
</evidence>
<dbReference type="PANTHER" id="PTHR39192:SF1">
    <property type="entry name" value="IRON UPTAKE SYSTEM COMPONENT EFEO"/>
    <property type="match status" value="1"/>
</dbReference>
<dbReference type="InterPro" id="IPR018976">
    <property type="entry name" value="Imelysin-like"/>
</dbReference>
<sequence>MSLTRILCALTFALLLGAGGAQAQSNQASLELVEPLAEYKLYVAEHTASLVEDTKEFVGAIKDGDVEKAKSLFAPTRRNYEKIEPIAELFADLDVSMDSRADDYEKGEADPNFGGFHRIEYVLWEKNTTEGLDKYADKLLADVIELDSRVSELTFPPEIVVGGAAVLMEEVAATKISGEEDRYSRTDLWDFEANFDGSRKIFELFKPLIDDEAFIAKVESNFADVYEVLADYQTEDGGFVSYEKLTDMDRRVLSAKVNTLAEELSTLRGRLGLG</sequence>